<name>A0A852U481_9ACTN</name>
<reference evidence="6 7" key="1">
    <citation type="submission" date="2020-07" db="EMBL/GenBank/DDBJ databases">
        <title>Sequencing the genomes of 1000 actinobacteria strains.</title>
        <authorList>
            <person name="Klenk H.-P."/>
        </authorList>
    </citation>
    <scope>NUCLEOTIDE SEQUENCE [LARGE SCALE GENOMIC DNA]</scope>
    <source>
        <strain evidence="6 7">CXB654</strain>
    </source>
</reference>
<feature type="region of interest" description="Disordered" evidence="3">
    <location>
        <begin position="22"/>
        <end position="53"/>
    </location>
</feature>
<feature type="domain" description="NodB homology" evidence="5">
    <location>
        <begin position="291"/>
        <end position="467"/>
    </location>
</feature>
<dbReference type="GO" id="GO:0046872">
    <property type="term" value="F:metal ion binding"/>
    <property type="evidence" value="ECO:0007669"/>
    <property type="project" value="UniProtKB-KW"/>
</dbReference>
<evidence type="ECO:0000256" key="1">
    <source>
        <dbReference type="ARBA" id="ARBA00022723"/>
    </source>
</evidence>
<dbReference type="AlphaFoldDB" id="A0A852U481"/>
<gene>
    <name evidence="6" type="ORF">HDA32_004024</name>
</gene>
<evidence type="ECO:0000313" key="6">
    <source>
        <dbReference type="EMBL" id="NYE48904.1"/>
    </source>
</evidence>
<evidence type="ECO:0000259" key="5">
    <source>
        <dbReference type="PROSITE" id="PS51677"/>
    </source>
</evidence>
<evidence type="ECO:0000256" key="2">
    <source>
        <dbReference type="ARBA" id="ARBA00022801"/>
    </source>
</evidence>
<keyword evidence="1" id="KW-0479">Metal-binding</keyword>
<dbReference type="InterPro" id="IPR002509">
    <property type="entry name" value="NODB_dom"/>
</dbReference>
<dbReference type="Pfam" id="PF01522">
    <property type="entry name" value="Polysacc_deac_1"/>
    <property type="match status" value="1"/>
</dbReference>
<dbReference type="SUPFAM" id="SSF88713">
    <property type="entry name" value="Glycoside hydrolase/deacetylase"/>
    <property type="match status" value="1"/>
</dbReference>
<dbReference type="PROSITE" id="PS51257">
    <property type="entry name" value="PROKAR_LIPOPROTEIN"/>
    <property type="match status" value="1"/>
</dbReference>
<dbReference type="PANTHER" id="PTHR10587:SF133">
    <property type="entry name" value="CHITIN DEACETYLASE 1-RELATED"/>
    <property type="match status" value="1"/>
</dbReference>
<dbReference type="RefSeq" id="WP_179644652.1">
    <property type="nucleotide sequence ID" value="NZ_BAAAYY010000031.1"/>
</dbReference>
<dbReference type="InterPro" id="IPR011330">
    <property type="entry name" value="Glyco_hydro/deAcase_b/a-brl"/>
</dbReference>
<evidence type="ECO:0000313" key="7">
    <source>
        <dbReference type="Proteomes" id="UP000589036"/>
    </source>
</evidence>
<comment type="caution">
    <text evidence="6">The sequence shown here is derived from an EMBL/GenBank/DDBJ whole genome shotgun (WGS) entry which is preliminary data.</text>
</comment>
<accession>A0A852U481</accession>
<dbReference type="Proteomes" id="UP000589036">
    <property type="component" value="Unassembled WGS sequence"/>
</dbReference>
<dbReference type="CDD" id="cd10917">
    <property type="entry name" value="CE4_NodB_like_6s_7s"/>
    <property type="match status" value="1"/>
</dbReference>
<dbReference type="InterPro" id="IPR050248">
    <property type="entry name" value="Polysacc_deacetylase_ArnD"/>
</dbReference>
<dbReference type="PANTHER" id="PTHR10587">
    <property type="entry name" value="GLYCOSYL TRANSFERASE-RELATED"/>
    <property type="match status" value="1"/>
</dbReference>
<keyword evidence="4" id="KW-0732">Signal</keyword>
<dbReference type="EMBL" id="JACCCC010000001">
    <property type="protein sequence ID" value="NYE48904.1"/>
    <property type="molecule type" value="Genomic_DNA"/>
</dbReference>
<dbReference type="Gene3D" id="3.20.20.370">
    <property type="entry name" value="Glycoside hydrolase/deacetylase"/>
    <property type="match status" value="1"/>
</dbReference>
<dbReference type="GO" id="GO:0016810">
    <property type="term" value="F:hydrolase activity, acting on carbon-nitrogen (but not peptide) bonds"/>
    <property type="evidence" value="ECO:0007669"/>
    <property type="project" value="InterPro"/>
</dbReference>
<keyword evidence="2" id="KW-0378">Hydrolase</keyword>
<dbReference type="GO" id="GO:0016020">
    <property type="term" value="C:membrane"/>
    <property type="evidence" value="ECO:0007669"/>
    <property type="project" value="TreeGrafter"/>
</dbReference>
<feature type="signal peptide" evidence="4">
    <location>
        <begin position="1"/>
        <end position="26"/>
    </location>
</feature>
<dbReference type="PROSITE" id="PS51677">
    <property type="entry name" value="NODB"/>
    <property type="match status" value="1"/>
</dbReference>
<feature type="chain" id="PRO_5032688895" evidence="4">
    <location>
        <begin position="27"/>
        <end position="492"/>
    </location>
</feature>
<organism evidence="6 7">
    <name type="scientific">Spinactinospora alkalitolerans</name>
    <dbReference type="NCBI Taxonomy" id="687207"/>
    <lineage>
        <taxon>Bacteria</taxon>
        <taxon>Bacillati</taxon>
        <taxon>Actinomycetota</taxon>
        <taxon>Actinomycetes</taxon>
        <taxon>Streptosporangiales</taxon>
        <taxon>Nocardiopsidaceae</taxon>
        <taxon>Spinactinospora</taxon>
    </lineage>
</organism>
<evidence type="ECO:0000256" key="4">
    <source>
        <dbReference type="SAM" id="SignalP"/>
    </source>
</evidence>
<evidence type="ECO:0000256" key="3">
    <source>
        <dbReference type="SAM" id="MobiDB-lite"/>
    </source>
</evidence>
<dbReference type="GO" id="GO:0005975">
    <property type="term" value="P:carbohydrate metabolic process"/>
    <property type="evidence" value="ECO:0007669"/>
    <property type="project" value="InterPro"/>
</dbReference>
<sequence>MRAFGAAAIAVAAVLLVGACSEEGNAEQTSGGGSEERPKATGAPEELTAVDPEHVVGLGEERSSEDGGVAIDIAYPTVPNADPLNERLGAVTAREADDFKAANPGAKNLSISWGLTAAGDDVVGVRLTQDEEDSEGPRTGYSTYWYDAANEHPALSTELLAGQEELQELDGLVKERLKDEEGVDLSAIQPIARTYDSMGFNPDGDLVVEFDEGQVADAGAGRVFAVVDSEEADPLLSDFGERARAAATVVTPDFEIPEPPSAPKDGAEQGAAPGVMPVGAEDVDCADPESKCVALTFDDGPGERTPELLDALAEHDARATFFVTGGPVREHPETLRREYAEGHEVGNHTVNHPDLATLSAGEVGDELSTVNALIRRETGHRVGLMRPPYGSTDDTVSQVSEEQGLAEIIWSIDTNDWKDRDSGIVAKRAVRDIRPGSIVLMHDIHDTTIDAVPTILEKLEKKGYTMVTVSQLLGDTDPGESYMDGHPEEPAE</sequence>
<proteinExistence type="predicted"/>
<protein>
    <submittedName>
        <fullName evidence="6">Peptidoglycan/xylan/chitin deacetylase (PgdA/CDA1 family)</fullName>
    </submittedName>
</protein>
<keyword evidence="7" id="KW-1185">Reference proteome</keyword>